<evidence type="ECO:0000256" key="1">
    <source>
        <dbReference type="ARBA" id="ARBA00004141"/>
    </source>
</evidence>
<dbReference type="SUPFAM" id="SSF103473">
    <property type="entry name" value="MFS general substrate transporter"/>
    <property type="match status" value="1"/>
</dbReference>
<evidence type="ECO:0000256" key="5">
    <source>
        <dbReference type="SAM" id="Phobius"/>
    </source>
</evidence>
<dbReference type="GO" id="GO:0015112">
    <property type="term" value="F:nitrate transmembrane transporter activity"/>
    <property type="evidence" value="ECO:0007669"/>
    <property type="project" value="InterPro"/>
</dbReference>
<keyword evidence="7" id="KW-1185">Reference proteome</keyword>
<keyword evidence="3 5" id="KW-1133">Transmembrane helix</keyword>
<protein>
    <submittedName>
        <fullName evidence="6">Uncharacterized protein</fullName>
    </submittedName>
</protein>
<reference evidence="6 7" key="1">
    <citation type="submission" date="2020-10" db="EMBL/GenBank/DDBJ databases">
        <title>The Coptis chinensis genome and diversification of protoberbering-type alkaloids.</title>
        <authorList>
            <person name="Wang B."/>
            <person name="Shu S."/>
            <person name="Song C."/>
            <person name="Liu Y."/>
        </authorList>
    </citation>
    <scope>NUCLEOTIDE SEQUENCE [LARGE SCALE GENOMIC DNA]</scope>
    <source>
        <strain evidence="6">HL-2020</strain>
        <tissue evidence="6">Leaf</tissue>
    </source>
</reference>
<comment type="subcellular location">
    <subcellularLocation>
        <location evidence="1">Membrane</location>
        <topology evidence="1">Multi-pass membrane protein</topology>
    </subcellularLocation>
</comment>
<evidence type="ECO:0000313" key="7">
    <source>
        <dbReference type="Proteomes" id="UP000631114"/>
    </source>
</evidence>
<evidence type="ECO:0000256" key="2">
    <source>
        <dbReference type="ARBA" id="ARBA00022692"/>
    </source>
</evidence>
<feature type="transmembrane region" description="Helical" evidence="5">
    <location>
        <begin position="58"/>
        <end position="76"/>
    </location>
</feature>
<keyword evidence="2 5" id="KW-0812">Transmembrane</keyword>
<name>A0A835I374_9MAGN</name>
<dbReference type="InterPro" id="IPR044772">
    <property type="entry name" value="NO3_transporter"/>
</dbReference>
<dbReference type="Proteomes" id="UP000631114">
    <property type="component" value="Unassembled WGS sequence"/>
</dbReference>
<dbReference type="InterPro" id="IPR036259">
    <property type="entry name" value="MFS_trans_sf"/>
</dbReference>
<dbReference type="Gene3D" id="1.20.1250.20">
    <property type="entry name" value="MFS general substrate transporter like domains"/>
    <property type="match status" value="1"/>
</dbReference>
<evidence type="ECO:0000256" key="3">
    <source>
        <dbReference type="ARBA" id="ARBA00022989"/>
    </source>
</evidence>
<evidence type="ECO:0000313" key="6">
    <source>
        <dbReference type="EMBL" id="KAF9609257.1"/>
    </source>
</evidence>
<gene>
    <name evidence="6" type="ORF">IFM89_014451</name>
</gene>
<dbReference type="EMBL" id="JADFTS010000004">
    <property type="protein sequence ID" value="KAF9609257.1"/>
    <property type="molecule type" value="Genomic_DNA"/>
</dbReference>
<dbReference type="OrthoDB" id="434240at2759"/>
<keyword evidence="4 5" id="KW-0472">Membrane</keyword>
<dbReference type="PANTHER" id="PTHR23515">
    <property type="entry name" value="HIGH-AFFINITY NITRATE TRANSPORTER 2.3"/>
    <property type="match status" value="1"/>
</dbReference>
<evidence type="ECO:0000256" key="4">
    <source>
        <dbReference type="ARBA" id="ARBA00023136"/>
    </source>
</evidence>
<comment type="caution">
    <text evidence="6">The sequence shown here is derived from an EMBL/GenBank/DDBJ whole genome shotgun (WGS) entry which is preliminary data.</text>
</comment>
<dbReference type="AlphaFoldDB" id="A0A835I374"/>
<sequence length="145" mass="15727">MGQCIGKHLFTHHCRFNLKLQTAGIIAASFGLANLISRPGGGLFSDMMAKRYGMRGSLWVVQTIGGLLCVLLGRVTTLEASVTVMIQCRRAVKTIALNMIDGRYLRVPAELVKKFICTKQLTLKKQLSEIEAAISAPKPPVIGAS</sequence>
<dbReference type="GO" id="GO:0016020">
    <property type="term" value="C:membrane"/>
    <property type="evidence" value="ECO:0007669"/>
    <property type="project" value="UniProtKB-SubCell"/>
</dbReference>
<organism evidence="6 7">
    <name type="scientific">Coptis chinensis</name>
    <dbReference type="NCBI Taxonomy" id="261450"/>
    <lineage>
        <taxon>Eukaryota</taxon>
        <taxon>Viridiplantae</taxon>
        <taxon>Streptophyta</taxon>
        <taxon>Embryophyta</taxon>
        <taxon>Tracheophyta</taxon>
        <taxon>Spermatophyta</taxon>
        <taxon>Magnoliopsida</taxon>
        <taxon>Ranunculales</taxon>
        <taxon>Ranunculaceae</taxon>
        <taxon>Coptidoideae</taxon>
        <taxon>Coptis</taxon>
    </lineage>
</organism>
<accession>A0A835I374</accession>
<proteinExistence type="predicted"/>